<protein>
    <submittedName>
        <fullName evidence="1">Uncharacterized protein</fullName>
    </submittedName>
</protein>
<name>A0A699JFM7_TANCI</name>
<dbReference type="EMBL" id="BKCJ010402533">
    <property type="protein sequence ID" value="GFA31122.1"/>
    <property type="molecule type" value="Genomic_DNA"/>
</dbReference>
<gene>
    <name evidence="1" type="ORF">Tci_603094</name>
</gene>
<feature type="non-terminal residue" evidence="1">
    <location>
        <position position="1"/>
    </location>
</feature>
<evidence type="ECO:0000313" key="1">
    <source>
        <dbReference type="EMBL" id="GFA31122.1"/>
    </source>
</evidence>
<dbReference type="AlphaFoldDB" id="A0A699JFM7"/>
<reference evidence="1" key="1">
    <citation type="journal article" date="2019" name="Sci. Rep.">
        <title>Draft genome of Tanacetum cinerariifolium, the natural source of mosquito coil.</title>
        <authorList>
            <person name="Yamashiro T."/>
            <person name="Shiraishi A."/>
            <person name="Satake H."/>
            <person name="Nakayama K."/>
        </authorList>
    </citation>
    <scope>NUCLEOTIDE SEQUENCE</scope>
</reference>
<proteinExistence type="predicted"/>
<sequence>GRGRRRGEIRGGKVGDIDGRGRRDVVVLGRGRRGGVRGRCEGRLRATTWRGAAGSGAAAWRGRELVTIVRHLNESDLYPDLDPDSRS</sequence>
<comment type="caution">
    <text evidence="1">The sequence shown here is derived from an EMBL/GenBank/DDBJ whole genome shotgun (WGS) entry which is preliminary data.</text>
</comment>
<accession>A0A699JFM7</accession>
<organism evidence="1">
    <name type="scientific">Tanacetum cinerariifolium</name>
    <name type="common">Dalmatian daisy</name>
    <name type="synonym">Chrysanthemum cinerariifolium</name>
    <dbReference type="NCBI Taxonomy" id="118510"/>
    <lineage>
        <taxon>Eukaryota</taxon>
        <taxon>Viridiplantae</taxon>
        <taxon>Streptophyta</taxon>
        <taxon>Embryophyta</taxon>
        <taxon>Tracheophyta</taxon>
        <taxon>Spermatophyta</taxon>
        <taxon>Magnoliopsida</taxon>
        <taxon>eudicotyledons</taxon>
        <taxon>Gunneridae</taxon>
        <taxon>Pentapetalae</taxon>
        <taxon>asterids</taxon>
        <taxon>campanulids</taxon>
        <taxon>Asterales</taxon>
        <taxon>Asteraceae</taxon>
        <taxon>Asteroideae</taxon>
        <taxon>Anthemideae</taxon>
        <taxon>Anthemidinae</taxon>
        <taxon>Tanacetum</taxon>
    </lineage>
</organism>